<evidence type="ECO:0000313" key="2">
    <source>
        <dbReference type="Proteomes" id="UP000035760"/>
    </source>
</evidence>
<dbReference type="RefSeq" id="WP_048677048.1">
    <property type="nucleotide sequence ID" value="NZ_CBTJ020000114.1"/>
</dbReference>
<sequence length="152" mass="17215">MKVTVLSRPEAERYTQKSPWVHLSIADPFSGVRRPRRACPRKVDALYLQFLDATPEEIENDPERGEVAPFLFNTDQAERIVAFLDQHRNAAVDVVVNCEMGISRSSAVANFVLEYLSLGQAPFAPPHYYPNPYVLEVLREAGFRRRSAKPVA</sequence>
<comment type="caution">
    <text evidence="1">The sequence shown here is derived from an EMBL/GenBank/DDBJ whole genome shotgun (WGS) entry which is preliminary data.</text>
</comment>
<dbReference type="InterPro" id="IPR029021">
    <property type="entry name" value="Prot-tyrosine_phosphatase-like"/>
</dbReference>
<organism evidence="1 2">
    <name type="scientific">Candidatus Competibacter denitrificans Run_A_D11</name>
    <dbReference type="NCBI Taxonomy" id="1400863"/>
    <lineage>
        <taxon>Bacteria</taxon>
        <taxon>Pseudomonadati</taxon>
        <taxon>Pseudomonadota</taxon>
        <taxon>Gammaproteobacteria</taxon>
        <taxon>Candidatus Competibacteraceae</taxon>
        <taxon>Candidatus Competibacter</taxon>
    </lineage>
</organism>
<name>W6MAB7_9GAMM</name>
<protein>
    <recommendedName>
        <fullName evidence="3">Tyrosine specific protein phosphatases domain-containing protein</fullName>
    </recommendedName>
</protein>
<keyword evidence="2" id="KW-1185">Reference proteome</keyword>
<dbReference type="AlphaFoldDB" id="W6MAB7"/>
<dbReference type="EMBL" id="CBTJ020000114">
    <property type="protein sequence ID" value="CDI04682.1"/>
    <property type="molecule type" value="Genomic_DNA"/>
</dbReference>
<dbReference type="SUPFAM" id="SSF52799">
    <property type="entry name" value="(Phosphotyrosine protein) phosphatases II"/>
    <property type="match status" value="1"/>
</dbReference>
<dbReference type="Gene3D" id="3.90.190.10">
    <property type="entry name" value="Protein tyrosine phosphatase superfamily"/>
    <property type="match status" value="1"/>
</dbReference>
<gene>
    <name evidence="1" type="ORF">BN873_p20062</name>
</gene>
<reference evidence="1" key="1">
    <citation type="submission" date="2013-07" db="EMBL/GenBank/DDBJ databases">
        <authorList>
            <person name="McIlroy S."/>
        </authorList>
    </citation>
    <scope>NUCLEOTIDE SEQUENCE [LARGE SCALE GENOMIC DNA]</scope>
    <source>
        <strain evidence="1">Run_A_D11</strain>
    </source>
</reference>
<proteinExistence type="predicted"/>
<dbReference type="OrthoDB" id="6848053at2"/>
<reference evidence="1" key="2">
    <citation type="submission" date="2014-03" db="EMBL/GenBank/DDBJ databases">
        <title>Candidatus Competibacter-lineage genomes retrieved from metagenomes reveal functional metabolic diversity.</title>
        <authorList>
            <person name="McIlroy S.J."/>
            <person name="Albertsen M."/>
            <person name="Andresen E.K."/>
            <person name="Saunders A.M."/>
            <person name="Kristiansen R."/>
            <person name="Stokholm-Bjerregaard M."/>
            <person name="Nielsen K.L."/>
            <person name="Nielsen P.H."/>
        </authorList>
    </citation>
    <scope>NUCLEOTIDE SEQUENCE</scope>
    <source>
        <strain evidence="1">Run_A_D11</strain>
    </source>
</reference>
<evidence type="ECO:0000313" key="1">
    <source>
        <dbReference type="EMBL" id="CDI04682.1"/>
    </source>
</evidence>
<accession>W6MAB7</accession>
<dbReference type="Proteomes" id="UP000035760">
    <property type="component" value="Unassembled WGS sequence"/>
</dbReference>
<evidence type="ECO:0008006" key="3">
    <source>
        <dbReference type="Google" id="ProtNLM"/>
    </source>
</evidence>